<evidence type="ECO:0000313" key="1">
    <source>
        <dbReference type="EMBL" id="CAD7574980.1"/>
    </source>
</evidence>
<dbReference type="EMBL" id="OE182813">
    <property type="protein sequence ID" value="CAD7574980.1"/>
    <property type="molecule type" value="Genomic_DNA"/>
</dbReference>
<gene>
    <name evidence="1" type="ORF">TCMB3V08_LOCUS7581</name>
</gene>
<accession>A0A7R9J931</accession>
<name>A0A7R9J931_TIMCA</name>
<proteinExistence type="predicted"/>
<protein>
    <submittedName>
        <fullName evidence="1">(California timema) hypothetical protein</fullName>
    </submittedName>
</protein>
<reference evidence="1" key="1">
    <citation type="submission" date="2020-11" db="EMBL/GenBank/DDBJ databases">
        <authorList>
            <person name="Tran Van P."/>
        </authorList>
    </citation>
    <scope>NUCLEOTIDE SEQUENCE</scope>
</reference>
<sequence length="37" mass="4113">MLFSTQARQSVGIWPGSHPHTGCMVALCWKELRLTIG</sequence>
<dbReference type="AlphaFoldDB" id="A0A7R9J931"/>
<organism evidence="1">
    <name type="scientific">Timema californicum</name>
    <name type="common">California timema</name>
    <name type="synonym">Walking stick</name>
    <dbReference type="NCBI Taxonomy" id="61474"/>
    <lineage>
        <taxon>Eukaryota</taxon>
        <taxon>Metazoa</taxon>
        <taxon>Ecdysozoa</taxon>
        <taxon>Arthropoda</taxon>
        <taxon>Hexapoda</taxon>
        <taxon>Insecta</taxon>
        <taxon>Pterygota</taxon>
        <taxon>Neoptera</taxon>
        <taxon>Polyneoptera</taxon>
        <taxon>Phasmatodea</taxon>
        <taxon>Timematodea</taxon>
        <taxon>Timematoidea</taxon>
        <taxon>Timematidae</taxon>
        <taxon>Timema</taxon>
    </lineage>
</organism>